<dbReference type="EMBL" id="AVOT02009613">
    <property type="protein sequence ID" value="MBW0488460.1"/>
    <property type="molecule type" value="Genomic_DNA"/>
</dbReference>
<dbReference type="InterPro" id="IPR041588">
    <property type="entry name" value="Integrase_H2C2"/>
</dbReference>
<dbReference type="InterPro" id="IPR001584">
    <property type="entry name" value="Integrase_cat-core"/>
</dbReference>
<feature type="domain" description="Integrase catalytic" evidence="2">
    <location>
        <begin position="49"/>
        <end position="184"/>
    </location>
</feature>
<name>A0A9Q3CS89_9BASI</name>
<dbReference type="InterPro" id="IPR036397">
    <property type="entry name" value="RNaseH_sf"/>
</dbReference>
<gene>
    <name evidence="3" type="ORF">O181_028175</name>
</gene>
<dbReference type="OrthoDB" id="2595244at2759"/>
<dbReference type="PROSITE" id="PS50994">
    <property type="entry name" value="INTEGRASE"/>
    <property type="match status" value="1"/>
</dbReference>
<sequence>MSEDRTKERVVSTAWWPKSEQTFSEYINTCERCQKANRKQGGKYGQLQHIKEPKNSLETMNMDWVTGPVPGGKESSNACLVMVDRYSKSVRCFSCHKEDTAMDTALLFWNNIIATCGVPKIIINDRDPKFTSEFWTNFYDILGTKLAFPTAYHQQTDGLAERMIHTMKDIIRSFCAYSMKYKDH</sequence>
<organism evidence="3 4">
    <name type="scientific">Austropuccinia psidii MF-1</name>
    <dbReference type="NCBI Taxonomy" id="1389203"/>
    <lineage>
        <taxon>Eukaryota</taxon>
        <taxon>Fungi</taxon>
        <taxon>Dikarya</taxon>
        <taxon>Basidiomycota</taxon>
        <taxon>Pucciniomycotina</taxon>
        <taxon>Pucciniomycetes</taxon>
        <taxon>Pucciniales</taxon>
        <taxon>Sphaerophragmiaceae</taxon>
        <taxon>Austropuccinia</taxon>
    </lineage>
</organism>
<comment type="caution">
    <text evidence="3">The sequence shown here is derived from an EMBL/GenBank/DDBJ whole genome shotgun (WGS) entry which is preliminary data.</text>
</comment>
<keyword evidence="1" id="KW-0694">RNA-binding</keyword>
<proteinExistence type="predicted"/>
<evidence type="ECO:0000313" key="4">
    <source>
        <dbReference type="Proteomes" id="UP000765509"/>
    </source>
</evidence>
<keyword evidence="4" id="KW-1185">Reference proteome</keyword>
<dbReference type="GO" id="GO:0005634">
    <property type="term" value="C:nucleus"/>
    <property type="evidence" value="ECO:0007669"/>
    <property type="project" value="UniProtKB-ARBA"/>
</dbReference>
<dbReference type="Pfam" id="PF00665">
    <property type="entry name" value="rve"/>
    <property type="match status" value="1"/>
</dbReference>
<dbReference type="Pfam" id="PF17921">
    <property type="entry name" value="Integrase_H2C2"/>
    <property type="match status" value="1"/>
</dbReference>
<dbReference type="SUPFAM" id="SSF53098">
    <property type="entry name" value="Ribonuclease H-like"/>
    <property type="match status" value="1"/>
</dbReference>
<protein>
    <recommendedName>
        <fullName evidence="2">Integrase catalytic domain-containing protein</fullName>
    </recommendedName>
</protein>
<dbReference type="GO" id="GO:0003723">
    <property type="term" value="F:RNA binding"/>
    <property type="evidence" value="ECO:0007669"/>
    <property type="project" value="UniProtKB-KW"/>
</dbReference>
<dbReference type="AlphaFoldDB" id="A0A9Q3CS89"/>
<dbReference type="InterPro" id="IPR050951">
    <property type="entry name" value="Retrovirus_Pol_polyprotein"/>
</dbReference>
<evidence type="ECO:0000259" key="2">
    <source>
        <dbReference type="PROSITE" id="PS50994"/>
    </source>
</evidence>
<dbReference type="PANTHER" id="PTHR37984">
    <property type="entry name" value="PROTEIN CBG26694"/>
    <property type="match status" value="1"/>
</dbReference>
<evidence type="ECO:0000313" key="3">
    <source>
        <dbReference type="EMBL" id="MBW0488460.1"/>
    </source>
</evidence>
<dbReference type="InterPro" id="IPR012337">
    <property type="entry name" value="RNaseH-like_sf"/>
</dbReference>
<dbReference type="Proteomes" id="UP000765509">
    <property type="component" value="Unassembled WGS sequence"/>
</dbReference>
<dbReference type="PANTHER" id="PTHR37984:SF5">
    <property type="entry name" value="PROTEIN NYNRIN-LIKE"/>
    <property type="match status" value="1"/>
</dbReference>
<reference evidence="3" key="1">
    <citation type="submission" date="2021-03" db="EMBL/GenBank/DDBJ databases">
        <title>Draft genome sequence of rust myrtle Austropuccinia psidii MF-1, a brazilian biotype.</title>
        <authorList>
            <person name="Quecine M.C."/>
            <person name="Pachon D.M.R."/>
            <person name="Bonatelli M.L."/>
            <person name="Correr F.H."/>
            <person name="Franceschini L.M."/>
            <person name="Leite T.F."/>
            <person name="Margarido G.R.A."/>
            <person name="Almeida C.A."/>
            <person name="Ferrarezi J.A."/>
            <person name="Labate C.A."/>
        </authorList>
    </citation>
    <scope>NUCLEOTIDE SEQUENCE</scope>
    <source>
        <strain evidence="3">MF-1</strain>
    </source>
</reference>
<accession>A0A9Q3CS89</accession>
<dbReference type="Gene3D" id="3.30.420.10">
    <property type="entry name" value="Ribonuclease H-like superfamily/Ribonuclease H"/>
    <property type="match status" value="1"/>
</dbReference>
<evidence type="ECO:0000256" key="1">
    <source>
        <dbReference type="ARBA" id="ARBA00022884"/>
    </source>
</evidence>
<dbReference type="GO" id="GO:0015074">
    <property type="term" value="P:DNA integration"/>
    <property type="evidence" value="ECO:0007669"/>
    <property type="project" value="InterPro"/>
</dbReference>